<reference evidence="3" key="2">
    <citation type="submission" date="2018-07" db="EMBL/GenBank/DDBJ databases">
        <authorList>
            <person name="Quirk P.G."/>
            <person name="Krulwich T.A."/>
        </authorList>
    </citation>
    <scope>NUCLEOTIDE SEQUENCE</scope>
</reference>
<evidence type="ECO:0000259" key="1">
    <source>
        <dbReference type="SMART" id="SM00587"/>
    </source>
</evidence>
<dbReference type="SMART" id="SM00587">
    <property type="entry name" value="CHK"/>
    <property type="match status" value="2"/>
</dbReference>
<feature type="domain" description="CHK kinase-like" evidence="1">
    <location>
        <begin position="152"/>
        <end position="342"/>
    </location>
</feature>
<dbReference type="SUPFAM" id="SSF56112">
    <property type="entry name" value="Protein kinase-like (PK-like)"/>
    <property type="match status" value="2"/>
</dbReference>
<gene>
    <name evidence="3" type="primary">CSON013155</name>
</gene>
<sequence length="834" mass="97706">MAQTVIDNSQQECFIAETSNDKSELEEFPWLTPKYIENVLINHLNDSTLQVQSMKTVPAAGKGDGYGGIMLRSYISYHSNESVSPSKTSLVLKTQIWNNLTENTLKVYDIHNKEMIIYESILPKIRLLLSSIGETGDIFPIAICVDRENDVIIFEDLLLKHYKMKNRIEGLDRDHTVMALSKLAKLHAASAVLFEKDNEIYSSLKSGMFTRKTNCYYTFFRTFWTACAEEVCQWKGFEKYGEKMMNMLDDLIENACKMYDIEDGDLHVLTHGDFWLNNIMYNYDEDGNLKDAVVLDWQYSSYAFPILDFLLFIYTSTNDDIRLNHADLFQIYYNELVSTLKKLNYSRKIPTLFEFRHQYLKKSFLKLTSCIMMLPSMINEVNDDADFESLMLDDEKARRFKKTIMSNPKYRTILQKLLPIFDSEGLMDPLFKHLTNEYLEKVLREYYEDQTIIVHKFDATLAAMENGANYVGLVLRLKIHFKHGSNTFAKSLIIKSTLPDPKMKEIVKNYKLFDKEMMMFESILPKYNKILGKNEPLLCAESIKMDWENMTLIFEDLQESGFVVADRTKGVDMAHVNILMKHLAKYHACSMVLAEKEGVDDFKEFHTHMISENSPEALKHFNNMFKELSNAVKSWRGYEKYGEKLENLQSKFLQQTIDVYKKCKSKTKVVIHGDLWTSNFMFKYDAKNNPIAAKLIDLQIVYYGSPIFDLIYFLVTSVEDEIRFNRSHEVIQIYYLSLVEELNKLNFKGYIPTLYELYHEYVEKSFFEVFTASSLLCLVLNEQKEGATLDNMMQDTEDSMKFRRQMFKNQNYQRILKRYLPIWDKKGLLDPLYN</sequence>
<accession>A0A336MA18</accession>
<dbReference type="InterPro" id="IPR011009">
    <property type="entry name" value="Kinase-like_dom_sf"/>
</dbReference>
<dbReference type="Pfam" id="PF02958">
    <property type="entry name" value="EcKL"/>
    <property type="match status" value="2"/>
</dbReference>
<feature type="domain" description="CHK kinase-like" evidence="1">
    <location>
        <begin position="552"/>
        <end position="744"/>
    </location>
</feature>
<protein>
    <submittedName>
        <fullName evidence="3">CSON013155 protein</fullName>
    </submittedName>
</protein>
<dbReference type="InterPro" id="IPR015897">
    <property type="entry name" value="CHK_kinase-like"/>
</dbReference>
<organism evidence="3">
    <name type="scientific">Culicoides sonorensis</name>
    <name type="common">Biting midge</name>
    <dbReference type="NCBI Taxonomy" id="179676"/>
    <lineage>
        <taxon>Eukaryota</taxon>
        <taxon>Metazoa</taxon>
        <taxon>Ecdysozoa</taxon>
        <taxon>Arthropoda</taxon>
        <taxon>Hexapoda</taxon>
        <taxon>Insecta</taxon>
        <taxon>Pterygota</taxon>
        <taxon>Neoptera</taxon>
        <taxon>Endopterygota</taxon>
        <taxon>Diptera</taxon>
        <taxon>Nematocera</taxon>
        <taxon>Chironomoidea</taxon>
        <taxon>Ceratopogonidae</taxon>
        <taxon>Ceratopogoninae</taxon>
        <taxon>Culicoides</taxon>
        <taxon>Monoculicoides</taxon>
    </lineage>
</organism>
<dbReference type="InterPro" id="IPR004119">
    <property type="entry name" value="EcKL"/>
</dbReference>
<dbReference type="EMBL" id="UFQS01000653">
    <property type="protein sequence ID" value="SSX05802.1"/>
    <property type="molecule type" value="Genomic_DNA"/>
</dbReference>
<dbReference type="Gene3D" id="3.90.1200.10">
    <property type="match status" value="2"/>
</dbReference>
<reference evidence="2" key="1">
    <citation type="submission" date="2018-04" db="EMBL/GenBank/DDBJ databases">
        <authorList>
            <person name="Go L.Y."/>
            <person name="Mitchell J.A."/>
        </authorList>
    </citation>
    <scope>NUCLEOTIDE SEQUENCE</scope>
    <source>
        <tissue evidence="2">Whole organism</tissue>
    </source>
</reference>
<evidence type="ECO:0000313" key="3">
    <source>
        <dbReference type="EMBL" id="SSX26161.1"/>
    </source>
</evidence>
<evidence type="ECO:0000313" key="2">
    <source>
        <dbReference type="EMBL" id="SSX05802.1"/>
    </source>
</evidence>
<dbReference type="PANTHER" id="PTHR11012:SF13">
    <property type="entry name" value="CHK KINASE-LIKE DOMAIN-CONTAINING PROTEIN-RELATED"/>
    <property type="match status" value="1"/>
</dbReference>
<dbReference type="EMBL" id="UFQT01000653">
    <property type="protein sequence ID" value="SSX26161.1"/>
    <property type="molecule type" value="Genomic_DNA"/>
</dbReference>
<dbReference type="AlphaFoldDB" id="A0A336MA18"/>
<dbReference type="OMA" id="NTEMQMY"/>
<dbReference type="PANTHER" id="PTHR11012">
    <property type="entry name" value="PROTEIN KINASE-LIKE DOMAIN-CONTAINING"/>
    <property type="match status" value="1"/>
</dbReference>
<dbReference type="VEuPathDB" id="VectorBase:CSON013155"/>
<name>A0A336MA18_CULSO</name>
<proteinExistence type="predicted"/>